<name>A0A699KR92_TANCI</name>
<reference evidence="1" key="1">
    <citation type="journal article" date="2019" name="Sci. Rep.">
        <title>Draft genome of Tanacetum cinerariifolium, the natural source of mosquito coil.</title>
        <authorList>
            <person name="Yamashiro T."/>
            <person name="Shiraishi A."/>
            <person name="Satake H."/>
            <person name="Nakayama K."/>
        </authorList>
    </citation>
    <scope>NUCLEOTIDE SEQUENCE</scope>
</reference>
<gene>
    <name evidence="1" type="ORF">Tci_679071</name>
</gene>
<feature type="non-terminal residue" evidence="1">
    <location>
        <position position="116"/>
    </location>
</feature>
<proteinExistence type="predicted"/>
<evidence type="ECO:0000313" key="1">
    <source>
        <dbReference type="EMBL" id="GFB07100.1"/>
    </source>
</evidence>
<dbReference type="AlphaFoldDB" id="A0A699KR92"/>
<accession>A0A699KR92</accession>
<evidence type="ECO:0008006" key="2">
    <source>
        <dbReference type="Google" id="ProtNLM"/>
    </source>
</evidence>
<sequence>MNMGQDRQMLMVKDIGIENHNGNGNVTAAWAKGNGNGNNENYIRCYNYQGLQIAQKEEAWIQLNPEEFDFMVAAGAYDEIEEVNTNCFLKDNLQQASTSGTHIDSALVYDLDGSAE</sequence>
<dbReference type="EMBL" id="BKCJ010545758">
    <property type="protein sequence ID" value="GFB07100.1"/>
    <property type="molecule type" value="Genomic_DNA"/>
</dbReference>
<protein>
    <recommendedName>
        <fullName evidence="2">Retrovirus-related Pol polyprotein from transposon TNT 1-94</fullName>
    </recommendedName>
</protein>
<comment type="caution">
    <text evidence="1">The sequence shown here is derived from an EMBL/GenBank/DDBJ whole genome shotgun (WGS) entry which is preliminary data.</text>
</comment>
<organism evidence="1">
    <name type="scientific">Tanacetum cinerariifolium</name>
    <name type="common">Dalmatian daisy</name>
    <name type="synonym">Chrysanthemum cinerariifolium</name>
    <dbReference type="NCBI Taxonomy" id="118510"/>
    <lineage>
        <taxon>Eukaryota</taxon>
        <taxon>Viridiplantae</taxon>
        <taxon>Streptophyta</taxon>
        <taxon>Embryophyta</taxon>
        <taxon>Tracheophyta</taxon>
        <taxon>Spermatophyta</taxon>
        <taxon>Magnoliopsida</taxon>
        <taxon>eudicotyledons</taxon>
        <taxon>Gunneridae</taxon>
        <taxon>Pentapetalae</taxon>
        <taxon>asterids</taxon>
        <taxon>campanulids</taxon>
        <taxon>Asterales</taxon>
        <taxon>Asteraceae</taxon>
        <taxon>Asteroideae</taxon>
        <taxon>Anthemideae</taxon>
        <taxon>Anthemidinae</taxon>
        <taxon>Tanacetum</taxon>
    </lineage>
</organism>